<protein>
    <recommendedName>
        <fullName evidence="3">PBSX phage terminase small subunit-like N-terminal domain-containing protein</fullName>
    </recommendedName>
</protein>
<feature type="domain" description="PBSX phage terminase small subunit-like N-terminal" evidence="3">
    <location>
        <begin position="1"/>
        <end position="63"/>
    </location>
</feature>
<feature type="region of interest" description="Disordered" evidence="2">
    <location>
        <begin position="38"/>
        <end position="84"/>
    </location>
</feature>
<accession>A0A4Y7WDH9</accession>
<evidence type="ECO:0000256" key="2">
    <source>
        <dbReference type="SAM" id="MobiDB-lite"/>
    </source>
</evidence>
<feature type="coiled-coil region" evidence="1">
    <location>
        <begin position="204"/>
        <end position="231"/>
    </location>
</feature>
<dbReference type="Pfam" id="PF10668">
    <property type="entry name" value="Phage_terminase"/>
    <property type="match status" value="1"/>
</dbReference>
<sequence length="250" mass="29183">MARQRDPRREEAYEIWKATGKPLKEIAEELDCSPSQIRKWKSQDRWGSNGNVTDGKESVTKKNAPKKKPSGNRNPMNQFTKRNEAARKHGLRSKYFNESQREIMQDFEGFTISDQLWIQIEITFSAIIQLQKIMWVESRNDTLIEESTVSESEGGSSTSFKVMYAHEQYESYIKAQTRAMAEYRNLIKQFTKMAHENDERLLKLEQMQLNVSKTKAEVNLLSNEHEKYEDDGFINAIKSASEQVWNDEKV</sequence>
<dbReference type="RefSeq" id="WP_134260302.1">
    <property type="nucleotide sequence ID" value="NZ_LDIM01000012.1"/>
</dbReference>
<evidence type="ECO:0000313" key="4">
    <source>
        <dbReference type="EMBL" id="TES45667.1"/>
    </source>
</evidence>
<gene>
    <name evidence="4" type="ORF">E2L03_19995</name>
</gene>
<dbReference type="InterPro" id="IPR018925">
    <property type="entry name" value="XtmA-like_N"/>
</dbReference>
<dbReference type="AlphaFoldDB" id="A0A4Y7WDH9"/>
<feature type="compositionally biased region" description="Polar residues" evidence="2">
    <location>
        <begin position="71"/>
        <end position="80"/>
    </location>
</feature>
<comment type="caution">
    <text evidence="4">The sequence shown here is derived from an EMBL/GenBank/DDBJ whole genome shotgun (WGS) entry which is preliminary data.</text>
</comment>
<dbReference type="Proteomes" id="UP000298210">
    <property type="component" value="Unassembled WGS sequence"/>
</dbReference>
<proteinExistence type="predicted"/>
<dbReference type="EMBL" id="SNUX01000005">
    <property type="protein sequence ID" value="TES45667.1"/>
    <property type="molecule type" value="Genomic_DNA"/>
</dbReference>
<evidence type="ECO:0000259" key="3">
    <source>
        <dbReference type="Pfam" id="PF10668"/>
    </source>
</evidence>
<dbReference type="NCBIfam" id="NF040601">
    <property type="entry name" value="TerS_not_xtmA"/>
    <property type="match status" value="1"/>
</dbReference>
<name>A0A4Y7WDH9_9BACI</name>
<organism evidence="4 5">
    <name type="scientific">Shouchella lehensis</name>
    <dbReference type="NCBI Taxonomy" id="300825"/>
    <lineage>
        <taxon>Bacteria</taxon>
        <taxon>Bacillati</taxon>
        <taxon>Bacillota</taxon>
        <taxon>Bacilli</taxon>
        <taxon>Bacillales</taxon>
        <taxon>Bacillaceae</taxon>
        <taxon>Shouchella</taxon>
    </lineage>
</organism>
<evidence type="ECO:0000313" key="5">
    <source>
        <dbReference type="Proteomes" id="UP000298210"/>
    </source>
</evidence>
<evidence type="ECO:0000256" key="1">
    <source>
        <dbReference type="SAM" id="Coils"/>
    </source>
</evidence>
<keyword evidence="1" id="KW-0175">Coiled coil</keyword>
<reference evidence="4 5" key="1">
    <citation type="submission" date="2019-03" db="EMBL/GenBank/DDBJ databases">
        <authorList>
            <person name="Liu G."/>
        </authorList>
    </citation>
    <scope>NUCLEOTIDE SEQUENCE [LARGE SCALE GENOMIC DNA]</scope>
    <source>
        <strain evidence="4 5">DSM 19099</strain>
    </source>
</reference>